<evidence type="ECO:0000313" key="1">
    <source>
        <dbReference type="EMBL" id="SDF91062.1"/>
    </source>
</evidence>
<proteinExistence type="predicted"/>
<dbReference type="Proteomes" id="UP000199643">
    <property type="component" value="Unassembled WGS sequence"/>
</dbReference>
<keyword evidence="2" id="KW-1185">Reference proteome</keyword>
<accession>A0A1G7PXN8</accession>
<dbReference type="EMBL" id="FNCH01000002">
    <property type="protein sequence ID" value="SDF91062.1"/>
    <property type="molecule type" value="Genomic_DNA"/>
</dbReference>
<gene>
    <name evidence="1" type="ORF">SAMN05421827_10283</name>
</gene>
<evidence type="ECO:0000313" key="2">
    <source>
        <dbReference type="Proteomes" id="UP000199643"/>
    </source>
</evidence>
<name>A0A1G7PXN8_9SPHI</name>
<protein>
    <submittedName>
        <fullName evidence="1">Uncharacterized protein</fullName>
    </submittedName>
</protein>
<dbReference type="AlphaFoldDB" id="A0A1G7PXN8"/>
<organism evidence="1 2">
    <name type="scientific">Pedobacter terrae</name>
    <dbReference type="NCBI Taxonomy" id="405671"/>
    <lineage>
        <taxon>Bacteria</taxon>
        <taxon>Pseudomonadati</taxon>
        <taxon>Bacteroidota</taxon>
        <taxon>Sphingobacteriia</taxon>
        <taxon>Sphingobacteriales</taxon>
        <taxon>Sphingobacteriaceae</taxon>
        <taxon>Pedobacter</taxon>
    </lineage>
</organism>
<sequence>MHLFLLNFKTKPKYDTTITNNLIVSNHVQYSIAGLQEEAYR</sequence>
<reference evidence="2" key="1">
    <citation type="submission" date="2016-10" db="EMBL/GenBank/DDBJ databases">
        <authorList>
            <person name="Varghese N."/>
            <person name="Submissions S."/>
        </authorList>
    </citation>
    <scope>NUCLEOTIDE SEQUENCE [LARGE SCALE GENOMIC DNA]</scope>
    <source>
        <strain evidence="2">DSM 17933</strain>
    </source>
</reference>